<gene>
    <name evidence="2" type="ORF">FOL47_005466</name>
</gene>
<feature type="region of interest" description="Disordered" evidence="1">
    <location>
        <begin position="98"/>
        <end position="117"/>
    </location>
</feature>
<proteinExistence type="predicted"/>
<organism evidence="2 3">
    <name type="scientific">Perkinsus chesapeaki</name>
    <name type="common">Clam parasite</name>
    <name type="synonym">Perkinsus andrewsi</name>
    <dbReference type="NCBI Taxonomy" id="330153"/>
    <lineage>
        <taxon>Eukaryota</taxon>
        <taxon>Sar</taxon>
        <taxon>Alveolata</taxon>
        <taxon>Perkinsozoa</taxon>
        <taxon>Perkinsea</taxon>
        <taxon>Perkinsida</taxon>
        <taxon>Perkinsidae</taxon>
        <taxon>Perkinsus</taxon>
    </lineage>
</organism>
<comment type="caution">
    <text evidence="2">The sequence shown here is derived from an EMBL/GenBank/DDBJ whole genome shotgun (WGS) entry which is preliminary data.</text>
</comment>
<feature type="compositionally biased region" description="Low complexity" evidence="1">
    <location>
        <begin position="17"/>
        <end position="31"/>
    </location>
</feature>
<sequence length="196" mass="19415">TDVPELEAPIPVPVRLGLASSGSSARSRAASQVTGRSAPAMVPVGVVPDVSESATGCASSRTNSVATEGRGPARSLPFTDSTPTHTVSAPPADFQQLLGHSVPSARQAVSAPSALARAESQQLLAGTPTLVGSVETTSSSSGPGSLPAVPVARDSSGSESQMASSCSNSRSSGTEEMPPLTPSPVPASTSDTHAES</sequence>
<feature type="compositionally biased region" description="Low complexity" evidence="1">
    <location>
        <begin position="129"/>
        <end position="150"/>
    </location>
</feature>
<name>A0A7J6KII0_PERCH</name>
<feature type="compositionally biased region" description="Polar residues" evidence="1">
    <location>
        <begin position="78"/>
        <end position="87"/>
    </location>
</feature>
<feature type="compositionally biased region" description="Polar residues" evidence="1">
    <location>
        <begin position="186"/>
        <end position="196"/>
    </location>
</feature>
<feature type="compositionally biased region" description="Polar residues" evidence="1">
    <location>
        <begin position="52"/>
        <end position="66"/>
    </location>
</feature>
<feature type="non-terminal residue" evidence="2">
    <location>
        <position position="196"/>
    </location>
</feature>
<dbReference type="Proteomes" id="UP000591131">
    <property type="component" value="Unassembled WGS sequence"/>
</dbReference>
<evidence type="ECO:0000256" key="1">
    <source>
        <dbReference type="SAM" id="MobiDB-lite"/>
    </source>
</evidence>
<feature type="non-terminal residue" evidence="2">
    <location>
        <position position="1"/>
    </location>
</feature>
<accession>A0A7J6KII0</accession>
<reference evidence="2 3" key="1">
    <citation type="submission" date="2020-04" db="EMBL/GenBank/DDBJ databases">
        <title>Perkinsus chesapeaki whole genome sequence.</title>
        <authorList>
            <person name="Bogema D.R."/>
        </authorList>
    </citation>
    <scope>NUCLEOTIDE SEQUENCE [LARGE SCALE GENOMIC DNA]</scope>
    <source>
        <strain evidence="2">ATCC PRA-425</strain>
    </source>
</reference>
<feature type="region of interest" description="Disordered" evidence="1">
    <location>
        <begin position="17"/>
        <end position="37"/>
    </location>
</feature>
<protein>
    <submittedName>
        <fullName evidence="2">Uncharacterized protein</fullName>
    </submittedName>
</protein>
<evidence type="ECO:0000313" key="2">
    <source>
        <dbReference type="EMBL" id="KAF4646927.1"/>
    </source>
</evidence>
<dbReference type="AlphaFoldDB" id="A0A7J6KII0"/>
<feature type="region of interest" description="Disordered" evidence="1">
    <location>
        <begin position="127"/>
        <end position="196"/>
    </location>
</feature>
<evidence type="ECO:0000313" key="3">
    <source>
        <dbReference type="Proteomes" id="UP000591131"/>
    </source>
</evidence>
<feature type="compositionally biased region" description="Polar residues" evidence="1">
    <location>
        <begin position="155"/>
        <end position="174"/>
    </location>
</feature>
<keyword evidence="3" id="KW-1185">Reference proteome</keyword>
<dbReference type="EMBL" id="JAAPAO010003000">
    <property type="protein sequence ID" value="KAF4646927.1"/>
    <property type="molecule type" value="Genomic_DNA"/>
</dbReference>
<feature type="region of interest" description="Disordered" evidence="1">
    <location>
        <begin position="49"/>
        <end position="92"/>
    </location>
</feature>